<keyword evidence="1" id="KW-0812">Transmembrane</keyword>
<evidence type="ECO:0000313" key="3">
    <source>
        <dbReference type="Proteomes" id="UP001501072"/>
    </source>
</evidence>
<keyword evidence="1" id="KW-1133">Transmembrane helix</keyword>
<name>A0ABN1T314_9ACTN</name>
<evidence type="ECO:0000256" key="1">
    <source>
        <dbReference type="SAM" id="Phobius"/>
    </source>
</evidence>
<keyword evidence="3" id="KW-1185">Reference proteome</keyword>
<feature type="transmembrane region" description="Helical" evidence="1">
    <location>
        <begin position="34"/>
        <end position="55"/>
    </location>
</feature>
<dbReference type="Proteomes" id="UP001501072">
    <property type="component" value="Unassembled WGS sequence"/>
</dbReference>
<accession>A0ABN1T314</accession>
<keyword evidence="1" id="KW-0472">Membrane</keyword>
<proteinExistence type="predicted"/>
<evidence type="ECO:0000313" key="2">
    <source>
        <dbReference type="EMBL" id="GAA1013700.1"/>
    </source>
</evidence>
<feature type="transmembrane region" description="Helical" evidence="1">
    <location>
        <begin position="61"/>
        <end position="79"/>
    </location>
</feature>
<gene>
    <name evidence="2" type="ORF">GCM10009564_41260</name>
</gene>
<reference evidence="2 3" key="1">
    <citation type="journal article" date="2019" name="Int. J. Syst. Evol. Microbiol.">
        <title>The Global Catalogue of Microorganisms (GCM) 10K type strain sequencing project: providing services to taxonomists for standard genome sequencing and annotation.</title>
        <authorList>
            <consortium name="The Broad Institute Genomics Platform"/>
            <consortium name="The Broad Institute Genome Sequencing Center for Infectious Disease"/>
            <person name="Wu L."/>
            <person name="Ma J."/>
        </authorList>
    </citation>
    <scope>NUCLEOTIDE SEQUENCE [LARGE SCALE GENOMIC DNA]</scope>
    <source>
        <strain evidence="2 3">JCM 11269</strain>
    </source>
</reference>
<comment type="caution">
    <text evidence="2">The sequence shown here is derived from an EMBL/GenBank/DDBJ whole genome shotgun (WGS) entry which is preliminary data.</text>
</comment>
<sequence>MIAARGERHKERHEACLVHLADAALGRYGRSDGLLRAAIGTAAVLVTAALLWFALHRNRPAAMIAAGLAFVLGIGWLRPGHRVAGVPPREHP</sequence>
<evidence type="ECO:0008006" key="4">
    <source>
        <dbReference type="Google" id="ProtNLM"/>
    </source>
</evidence>
<protein>
    <recommendedName>
        <fullName evidence="4">Integral membrane protein</fullName>
    </recommendedName>
</protein>
<organism evidence="2 3">
    <name type="scientific">Streptomyces thermogriseus</name>
    <dbReference type="NCBI Taxonomy" id="75292"/>
    <lineage>
        <taxon>Bacteria</taxon>
        <taxon>Bacillati</taxon>
        <taxon>Actinomycetota</taxon>
        <taxon>Actinomycetes</taxon>
        <taxon>Kitasatosporales</taxon>
        <taxon>Streptomycetaceae</taxon>
        <taxon>Streptomyces</taxon>
    </lineage>
</organism>
<dbReference type="EMBL" id="BAAAHU010000047">
    <property type="protein sequence ID" value="GAA1013700.1"/>
    <property type="molecule type" value="Genomic_DNA"/>
</dbReference>